<dbReference type="PANTHER" id="PTHR43537:SF24">
    <property type="entry name" value="GLUCONATE OPERON TRANSCRIPTIONAL REPRESSOR"/>
    <property type="match status" value="1"/>
</dbReference>
<dbReference type="GO" id="GO:0003677">
    <property type="term" value="F:DNA binding"/>
    <property type="evidence" value="ECO:0007669"/>
    <property type="project" value="UniProtKB-KW"/>
</dbReference>
<dbReference type="SMART" id="SM00895">
    <property type="entry name" value="FCD"/>
    <property type="match status" value="1"/>
</dbReference>
<keyword evidence="2 5" id="KW-0238">DNA-binding</keyword>
<dbReference type="InterPro" id="IPR000524">
    <property type="entry name" value="Tscrpt_reg_HTH_GntR"/>
</dbReference>
<organism evidence="5 6">
    <name type="scientific">Ammoniphilus resinae</name>
    <dbReference type="NCBI Taxonomy" id="861532"/>
    <lineage>
        <taxon>Bacteria</taxon>
        <taxon>Bacillati</taxon>
        <taxon>Bacillota</taxon>
        <taxon>Bacilli</taxon>
        <taxon>Bacillales</taxon>
        <taxon>Paenibacillaceae</taxon>
        <taxon>Aneurinibacillus group</taxon>
        <taxon>Ammoniphilus</taxon>
    </lineage>
</organism>
<dbReference type="Gene3D" id="1.20.120.530">
    <property type="entry name" value="GntR ligand-binding domain-like"/>
    <property type="match status" value="1"/>
</dbReference>
<gene>
    <name evidence="5" type="ORF">J2Z37_001283</name>
</gene>
<dbReference type="InterPro" id="IPR008920">
    <property type="entry name" value="TF_FadR/GntR_C"/>
</dbReference>
<dbReference type="PROSITE" id="PS50949">
    <property type="entry name" value="HTH_GNTR"/>
    <property type="match status" value="1"/>
</dbReference>
<dbReference type="Pfam" id="PF07729">
    <property type="entry name" value="FCD"/>
    <property type="match status" value="1"/>
</dbReference>
<feature type="domain" description="HTH gntR-type" evidence="4">
    <location>
        <begin position="10"/>
        <end position="77"/>
    </location>
</feature>
<keyword evidence="1" id="KW-0805">Transcription regulation</keyword>
<evidence type="ECO:0000313" key="6">
    <source>
        <dbReference type="Proteomes" id="UP001519343"/>
    </source>
</evidence>
<keyword evidence="6" id="KW-1185">Reference proteome</keyword>
<dbReference type="EMBL" id="JAGGKT010000002">
    <property type="protein sequence ID" value="MBP1931286.1"/>
    <property type="molecule type" value="Genomic_DNA"/>
</dbReference>
<dbReference type="Gene3D" id="1.10.10.10">
    <property type="entry name" value="Winged helix-like DNA-binding domain superfamily/Winged helix DNA-binding domain"/>
    <property type="match status" value="1"/>
</dbReference>
<evidence type="ECO:0000259" key="4">
    <source>
        <dbReference type="PROSITE" id="PS50949"/>
    </source>
</evidence>
<dbReference type="SUPFAM" id="SSF48008">
    <property type="entry name" value="GntR ligand-binding domain-like"/>
    <property type="match status" value="1"/>
</dbReference>
<dbReference type="SMART" id="SM00345">
    <property type="entry name" value="HTH_GNTR"/>
    <property type="match status" value="1"/>
</dbReference>
<dbReference type="Proteomes" id="UP001519343">
    <property type="component" value="Unassembled WGS sequence"/>
</dbReference>
<name>A0ABS4GLZ2_9BACL</name>
<accession>A0ABS4GLZ2</accession>
<dbReference type="PANTHER" id="PTHR43537">
    <property type="entry name" value="TRANSCRIPTIONAL REGULATOR, GNTR FAMILY"/>
    <property type="match status" value="1"/>
</dbReference>
<comment type="caution">
    <text evidence="5">The sequence shown here is derived from an EMBL/GenBank/DDBJ whole genome shotgun (WGS) entry which is preliminary data.</text>
</comment>
<evidence type="ECO:0000256" key="2">
    <source>
        <dbReference type="ARBA" id="ARBA00023125"/>
    </source>
</evidence>
<evidence type="ECO:0000256" key="3">
    <source>
        <dbReference type="ARBA" id="ARBA00023163"/>
    </source>
</evidence>
<dbReference type="RefSeq" id="WP_209809355.1">
    <property type="nucleotide sequence ID" value="NZ_JAGGKT010000002.1"/>
</dbReference>
<protein>
    <submittedName>
        <fullName evidence="5">DNA-binding GntR family transcriptional regulator</fullName>
    </submittedName>
</protein>
<dbReference type="InterPro" id="IPR011711">
    <property type="entry name" value="GntR_C"/>
</dbReference>
<evidence type="ECO:0000313" key="5">
    <source>
        <dbReference type="EMBL" id="MBP1931286.1"/>
    </source>
</evidence>
<dbReference type="CDD" id="cd07377">
    <property type="entry name" value="WHTH_GntR"/>
    <property type="match status" value="1"/>
</dbReference>
<dbReference type="InterPro" id="IPR036390">
    <property type="entry name" value="WH_DNA-bd_sf"/>
</dbReference>
<evidence type="ECO:0000256" key="1">
    <source>
        <dbReference type="ARBA" id="ARBA00023015"/>
    </source>
</evidence>
<keyword evidence="3" id="KW-0804">Transcription</keyword>
<dbReference type="PRINTS" id="PR00035">
    <property type="entry name" value="HTHGNTR"/>
</dbReference>
<dbReference type="InterPro" id="IPR036388">
    <property type="entry name" value="WH-like_DNA-bd_sf"/>
</dbReference>
<sequence length="220" mass="24920">MQTGLEPKKRNLYEQVYLSIKNAIVNGEFLPGQKLAEAKIADQLETSRTPVREALRRLEREGLVTFIPSQGAEVTPLSKGTMAGLFECRAALEGLAARKAVAHISKEELSGIEESLLLASHFLEMGDLKKVIEKNTYFHDVIILSSKNPPLQQMMEQIRTQILRYRRINSKIGFRSYFLAEHKEIFQAIVNRDADKAEELMKNHVLSDLNHLLTGLSFLD</sequence>
<dbReference type="Pfam" id="PF00392">
    <property type="entry name" value="GntR"/>
    <property type="match status" value="1"/>
</dbReference>
<dbReference type="SUPFAM" id="SSF46785">
    <property type="entry name" value="Winged helix' DNA-binding domain"/>
    <property type="match status" value="1"/>
</dbReference>
<reference evidence="5 6" key="1">
    <citation type="submission" date="2021-03" db="EMBL/GenBank/DDBJ databases">
        <title>Genomic Encyclopedia of Type Strains, Phase IV (KMG-IV): sequencing the most valuable type-strain genomes for metagenomic binning, comparative biology and taxonomic classification.</title>
        <authorList>
            <person name="Goeker M."/>
        </authorList>
    </citation>
    <scope>NUCLEOTIDE SEQUENCE [LARGE SCALE GENOMIC DNA]</scope>
    <source>
        <strain evidence="5 6">DSM 24738</strain>
    </source>
</reference>
<proteinExistence type="predicted"/>